<evidence type="ECO:0000256" key="4">
    <source>
        <dbReference type="ARBA" id="ARBA00023136"/>
    </source>
</evidence>
<reference evidence="8 9" key="1">
    <citation type="journal article" date="2017" name="Nat. Commun.">
        <title>Genome assembly with in vitro proximity ligation data and whole-genome triplication in lettuce.</title>
        <authorList>
            <person name="Reyes-Chin-Wo S."/>
            <person name="Wang Z."/>
            <person name="Yang X."/>
            <person name="Kozik A."/>
            <person name="Arikit S."/>
            <person name="Song C."/>
            <person name="Xia L."/>
            <person name="Froenicke L."/>
            <person name="Lavelle D.O."/>
            <person name="Truco M.J."/>
            <person name="Xia R."/>
            <person name="Zhu S."/>
            <person name="Xu C."/>
            <person name="Xu H."/>
            <person name="Xu X."/>
            <person name="Cox K."/>
            <person name="Korf I."/>
            <person name="Meyers B.C."/>
            <person name="Michelmore R.W."/>
        </authorList>
    </citation>
    <scope>NUCLEOTIDE SEQUENCE [LARGE SCALE GENOMIC DNA]</scope>
    <source>
        <strain evidence="9">cv. Salinas</strain>
        <tissue evidence="8">Seedlings</tissue>
    </source>
</reference>
<comment type="subcellular location">
    <subcellularLocation>
        <location evidence="1">Membrane</location>
        <topology evidence="1">Single-pass type II membrane protein</topology>
    </subcellularLocation>
</comment>
<name>A0A9R1W5N4_LACSA</name>
<feature type="domain" description="Reverse transcriptase zinc-binding" evidence="7">
    <location>
        <begin position="316"/>
        <end position="384"/>
    </location>
</feature>
<dbReference type="EMBL" id="NBSK02000003">
    <property type="protein sequence ID" value="KAJ0216837.1"/>
    <property type="molecule type" value="Genomic_DNA"/>
</dbReference>
<gene>
    <name evidence="8" type="ORF">LSAT_V11C300123540</name>
</gene>
<dbReference type="GO" id="GO:0016020">
    <property type="term" value="C:membrane"/>
    <property type="evidence" value="ECO:0007669"/>
    <property type="project" value="UniProtKB-SubCell"/>
</dbReference>
<evidence type="ECO:0000313" key="9">
    <source>
        <dbReference type="Proteomes" id="UP000235145"/>
    </source>
</evidence>
<keyword evidence="2" id="KW-0328">Glycosyltransferase</keyword>
<evidence type="ECO:0000256" key="5">
    <source>
        <dbReference type="ARBA" id="ARBA00023180"/>
    </source>
</evidence>
<dbReference type="Pfam" id="PF02485">
    <property type="entry name" value="Branch"/>
    <property type="match status" value="1"/>
</dbReference>
<evidence type="ECO:0000256" key="6">
    <source>
        <dbReference type="SAM" id="Phobius"/>
    </source>
</evidence>
<keyword evidence="9" id="KW-1185">Reference proteome</keyword>
<feature type="transmembrane region" description="Helical" evidence="6">
    <location>
        <begin position="476"/>
        <end position="498"/>
    </location>
</feature>
<dbReference type="GO" id="GO:0015020">
    <property type="term" value="F:glucuronosyltransferase activity"/>
    <property type="evidence" value="ECO:0007669"/>
    <property type="project" value="InterPro"/>
</dbReference>
<dbReference type="InterPro" id="IPR026960">
    <property type="entry name" value="RVT-Znf"/>
</dbReference>
<evidence type="ECO:0000313" key="8">
    <source>
        <dbReference type="EMBL" id="KAJ0216837.1"/>
    </source>
</evidence>
<comment type="caution">
    <text evidence="8">The sequence shown here is derived from an EMBL/GenBank/DDBJ whole genome shotgun (WGS) entry which is preliminary data.</text>
</comment>
<protein>
    <recommendedName>
        <fullName evidence="7">Reverse transcriptase zinc-binding domain-containing protein</fullName>
    </recommendedName>
</protein>
<keyword evidence="3" id="KW-0808">Transferase</keyword>
<evidence type="ECO:0000256" key="1">
    <source>
        <dbReference type="ARBA" id="ARBA00004606"/>
    </source>
</evidence>
<evidence type="ECO:0000259" key="7">
    <source>
        <dbReference type="Pfam" id="PF13966"/>
    </source>
</evidence>
<evidence type="ECO:0000256" key="3">
    <source>
        <dbReference type="ARBA" id="ARBA00022679"/>
    </source>
</evidence>
<dbReference type="PANTHER" id="PTHR45719">
    <property type="entry name" value="GLYCOSYLTRANSFERASE"/>
    <property type="match status" value="1"/>
</dbReference>
<sequence length="794" mass="90597">MVSKVFGVGVSMRETSRMAAPLGCEPATLPFTYLGVPVGANMNLKKNWQPIIDRFNGKLSSWKAKSLSFGGRLTLIKSVLGNLPTYFFSLFVAPMGVISTLERIRRKSLWGETENNKKINWVTWEKFIKHKEAGGLGLGSLKALNLSLIAKWWWRLRLNQGTLWSQVIQGIHKIKSKEESCLANRSSTGVWKNIASIDTELRKVDVPMEVIMKKKVNKGDKTLFWLDRWIGNETLKVAFPNLYALEKKKKIVKATGLEWNWKTTPNINDLTVICSSLGQFRPTTDEDKWRCVLTGDGRYHVDIVRHLIDWPKNPEPHVKVEWIKEVPIKVLCFIWRAILGRIPAATELSKRGVMFESVQCGQCMEEDESPDHILLTCPYAKSIWEWFWRWCNMPPFQFNTIADLIGYVSQQRSHRKNMKVMINICYGTLWEIWKARNGRLFKRLPTTPPKVADNIQSHNGIRIKVISMGLGAEKKWLFTLFTAAIISLLLFISSIFGFSASYASHKSFSSTVHRGTSHPPSFSYYISGTGGDADRIFRLLLAVYHPRNRYLLHIGTEGSVDERKRLAELVKSVPVIRAFDNVHLIQNPDPTTEMGASNIAAILHAAAILLKNGGDWDWFITLSASDYPLLTQDGSPWVILSRSFLEYCVFAWDNLPRTLLMYVNNIVLAQEVYFHTVICNSPEFKNTTINNDLRFMAWDKPRKMEPMFLKNSNYKNMVESGAAFARRFDENDAVLDMIDSNILTRKSGRVAPGSWCTGHRNWFMDPCSHWGDVNVLKPSHEGPSINLHIDGLIH</sequence>
<proteinExistence type="predicted"/>
<accession>A0A9R1W5N4</accession>
<evidence type="ECO:0000256" key="2">
    <source>
        <dbReference type="ARBA" id="ARBA00022676"/>
    </source>
</evidence>
<dbReference type="Proteomes" id="UP000235145">
    <property type="component" value="Unassembled WGS sequence"/>
</dbReference>
<keyword evidence="6" id="KW-1133">Transmembrane helix</keyword>
<dbReference type="InterPro" id="IPR003406">
    <property type="entry name" value="Glyco_trans_14"/>
</dbReference>
<keyword evidence="6" id="KW-0812">Transmembrane</keyword>
<organism evidence="8 9">
    <name type="scientific">Lactuca sativa</name>
    <name type="common">Garden lettuce</name>
    <dbReference type="NCBI Taxonomy" id="4236"/>
    <lineage>
        <taxon>Eukaryota</taxon>
        <taxon>Viridiplantae</taxon>
        <taxon>Streptophyta</taxon>
        <taxon>Embryophyta</taxon>
        <taxon>Tracheophyta</taxon>
        <taxon>Spermatophyta</taxon>
        <taxon>Magnoliopsida</taxon>
        <taxon>eudicotyledons</taxon>
        <taxon>Gunneridae</taxon>
        <taxon>Pentapetalae</taxon>
        <taxon>asterids</taxon>
        <taxon>campanulids</taxon>
        <taxon>Asterales</taxon>
        <taxon>Asteraceae</taxon>
        <taxon>Cichorioideae</taxon>
        <taxon>Cichorieae</taxon>
        <taxon>Lactucinae</taxon>
        <taxon>Lactuca</taxon>
    </lineage>
</organism>
<dbReference type="InterPro" id="IPR044610">
    <property type="entry name" value="GLCAT14A/B/C"/>
</dbReference>
<keyword evidence="4 6" id="KW-0472">Membrane</keyword>
<dbReference type="Pfam" id="PF13966">
    <property type="entry name" value="zf-RVT"/>
    <property type="match status" value="1"/>
</dbReference>
<dbReference type="PANTHER" id="PTHR45719:SF14">
    <property type="entry name" value="BETA-GLUCURONOSYLTRANSFERASE GLCAT14A"/>
    <property type="match status" value="1"/>
</dbReference>
<dbReference type="AlphaFoldDB" id="A0A9R1W5N4"/>
<keyword evidence="5" id="KW-0325">Glycoprotein</keyword>